<dbReference type="GO" id="GO:0006281">
    <property type="term" value="P:DNA repair"/>
    <property type="evidence" value="ECO:0007669"/>
    <property type="project" value="UniProtKB-KW"/>
</dbReference>
<dbReference type="GO" id="GO:0006260">
    <property type="term" value="P:DNA replication"/>
    <property type="evidence" value="ECO:0007669"/>
    <property type="project" value="InterPro"/>
</dbReference>
<feature type="region of interest" description="Disordered" evidence="8">
    <location>
        <begin position="628"/>
        <end position="691"/>
    </location>
</feature>
<gene>
    <name evidence="9" type="ORF">M231_00612</name>
</gene>
<evidence type="ECO:0000313" key="9">
    <source>
        <dbReference type="EMBL" id="RXK42253.1"/>
    </source>
</evidence>
<comment type="similarity">
    <text evidence="2">Belongs to the SLX4 family.</text>
</comment>
<keyword evidence="10" id="KW-1185">Reference proteome</keyword>
<keyword evidence="5" id="KW-0234">DNA repair</keyword>
<dbReference type="InterPro" id="IPR018574">
    <property type="entry name" value="Structure-sp_endonuc_su_Slx4"/>
</dbReference>
<feature type="compositionally biased region" description="Basic residues" evidence="8">
    <location>
        <begin position="33"/>
        <end position="47"/>
    </location>
</feature>
<feature type="region of interest" description="Disordered" evidence="8">
    <location>
        <begin position="1"/>
        <end position="60"/>
    </location>
</feature>
<feature type="region of interest" description="Disordered" evidence="8">
    <location>
        <begin position="74"/>
        <end position="124"/>
    </location>
</feature>
<dbReference type="OrthoDB" id="5576441at2759"/>
<feature type="compositionally biased region" description="Polar residues" evidence="8">
    <location>
        <begin position="10"/>
        <end position="21"/>
    </location>
</feature>
<dbReference type="STRING" id="5217.A0A4Q1BVS6"/>
<name>A0A4Q1BVS6_TREME</name>
<organism evidence="9 10">
    <name type="scientific">Tremella mesenterica</name>
    <name type="common">Jelly fungus</name>
    <dbReference type="NCBI Taxonomy" id="5217"/>
    <lineage>
        <taxon>Eukaryota</taxon>
        <taxon>Fungi</taxon>
        <taxon>Dikarya</taxon>
        <taxon>Basidiomycota</taxon>
        <taxon>Agaricomycotina</taxon>
        <taxon>Tremellomycetes</taxon>
        <taxon>Tremellales</taxon>
        <taxon>Tremellaceae</taxon>
        <taxon>Tremella</taxon>
    </lineage>
</organism>
<dbReference type="Pfam" id="PF09494">
    <property type="entry name" value="Slx4"/>
    <property type="match status" value="1"/>
</dbReference>
<feature type="compositionally biased region" description="Low complexity" evidence="8">
    <location>
        <begin position="502"/>
        <end position="515"/>
    </location>
</feature>
<feature type="region of interest" description="Disordered" evidence="8">
    <location>
        <begin position="488"/>
        <end position="526"/>
    </location>
</feature>
<evidence type="ECO:0000256" key="6">
    <source>
        <dbReference type="ARBA" id="ARBA00023242"/>
    </source>
</evidence>
<sequence>MDDSGPSRPQLPTNSSGSSSGIEILDVPSLPPHKPRHRPGRSRKASKVTKIEEKSDSSDEIVFVASRLADRYTYCSTSPKSKSSRLSAKREISEGVKKIEQDSEKGKAKSELKSENEGSGESKAFRPLVLKQPMNIPKDAPPPPAWLGKTSVLLRLPECVVCHRRFNKTDSGAARWRHVSTCFPPLYKPPNPPPDLEILIHQALLHQTSHRSSTLLEHHTNSVDCDDLVDLCEGKSTISRRNSTISGLHLTTNVHPPDTRGEVWESEVGGRVRDIVGQSSPSVSIFSNKTSPISNGRQTPVSPVSPIALPGTQPLGQSSLALSYSRSLPEPVSPPSKSSSPVSSPSPSSASSSRSLSRSGEEVLLPPSSQRDHSEEDQGGEGESEDPFLSWGDSYTDRSLSRKRKPTQFPLHVPSSPKDIIHISPSPNSPNSPIRNLTPKISRNREDRSITLTPTAFDTTLIADTPGEIINVDEDDWGDDAVLTWDGPIKIPDSESEDDVMSISSLGGSSAASIAPEEAGLSGDESWGREAMLEWNYQDDIYPTQDTLSMGSESEEEPLAVTRLKGKEKEMVPRKVKSKEKIEEMPDYVSMELKKLQKIVGGYGFRPSTNKEALIKIAQDCWRSLHSPTEDQTSFDGVDSDDEEVQDVGSDHKDIDNVEVDEEKKVKSKVTGKGKGKGKRKMDEGEEEDKVKGGSRTVVPFQILDQQFYEMIKGDVPLWTRILRYEPIPFEELIAKSISVGIKGIGWKIRLKRFLDLQGITFFSGDPTGSRKRH</sequence>
<accession>A0A4Q1BVS6</accession>
<feature type="compositionally biased region" description="Low complexity" evidence="8">
    <location>
        <begin position="76"/>
        <end position="86"/>
    </location>
</feature>
<dbReference type="InParanoid" id="A0A4Q1BVS6"/>
<reference evidence="9 10" key="1">
    <citation type="submission" date="2016-06" db="EMBL/GenBank/DDBJ databases">
        <title>Evolution of pathogenesis and genome organization in the Tremellales.</title>
        <authorList>
            <person name="Cuomo C."/>
            <person name="Litvintseva A."/>
            <person name="Heitman J."/>
            <person name="Chen Y."/>
            <person name="Sun S."/>
            <person name="Springer D."/>
            <person name="Dromer F."/>
            <person name="Young S."/>
            <person name="Zeng Q."/>
            <person name="Chapman S."/>
            <person name="Gujja S."/>
            <person name="Saif S."/>
            <person name="Birren B."/>
        </authorList>
    </citation>
    <scope>NUCLEOTIDE SEQUENCE [LARGE SCALE GENOMIC DNA]</scope>
    <source>
        <strain evidence="9 10">ATCC 28783</strain>
    </source>
</reference>
<feature type="region of interest" description="Disordered" evidence="8">
    <location>
        <begin position="281"/>
        <end position="450"/>
    </location>
</feature>
<feature type="compositionally biased region" description="Low complexity" evidence="8">
    <location>
        <begin position="327"/>
        <end position="358"/>
    </location>
</feature>
<evidence type="ECO:0000256" key="7">
    <source>
        <dbReference type="ARBA" id="ARBA00029496"/>
    </source>
</evidence>
<evidence type="ECO:0000256" key="1">
    <source>
        <dbReference type="ARBA" id="ARBA00004123"/>
    </source>
</evidence>
<feature type="compositionally biased region" description="Acidic residues" evidence="8">
    <location>
        <begin position="377"/>
        <end position="386"/>
    </location>
</feature>
<evidence type="ECO:0000256" key="8">
    <source>
        <dbReference type="SAM" id="MobiDB-lite"/>
    </source>
</evidence>
<evidence type="ECO:0000313" key="10">
    <source>
        <dbReference type="Proteomes" id="UP000289152"/>
    </source>
</evidence>
<evidence type="ECO:0000256" key="3">
    <source>
        <dbReference type="ARBA" id="ARBA00022763"/>
    </source>
</evidence>
<keyword evidence="3" id="KW-0227">DNA damage</keyword>
<proteinExistence type="inferred from homology"/>
<protein>
    <recommendedName>
        <fullName evidence="7">Structure-specific endonuclease subunit SLX4</fullName>
    </recommendedName>
</protein>
<feature type="compositionally biased region" description="Basic residues" evidence="8">
    <location>
        <begin position="666"/>
        <end position="680"/>
    </location>
</feature>
<dbReference type="EMBL" id="SDIL01000003">
    <property type="protein sequence ID" value="RXK42253.1"/>
    <property type="molecule type" value="Genomic_DNA"/>
</dbReference>
<keyword evidence="4" id="KW-0233">DNA recombination</keyword>
<dbReference type="AlphaFoldDB" id="A0A4Q1BVS6"/>
<comment type="caution">
    <text evidence="9">The sequence shown here is derived from an EMBL/GenBank/DDBJ whole genome shotgun (WGS) entry which is preliminary data.</text>
</comment>
<comment type="subcellular location">
    <subcellularLocation>
        <location evidence="1">Nucleus</location>
    </subcellularLocation>
</comment>
<dbReference type="GO" id="GO:0006310">
    <property type="term" value="P:DNA recombination"/>
    <property type="evidence" value="ECO:0007669"/>
    <property type="project" value="UniProtKB-KW"/>
</dbReference>
<keyword evidence="6" id="KW-0539">Nucleus</keyword>
<feature type="compositionally biased region" description="Polar residues" evidence="8">
    <location>
        <begin position="314"/>
        <end position="326"/>
    </location>
</feature>
<evidence type="ECO:0000256" key="2">
    <source>
        <dbReference type="ARBA" id="ARBA00006661"/>
    </source>
</evidence>
<feature type="compositionally biased region" description="Low complexity" evidence="8">
    <location>
        <begin position="422"/>
        <end position="434"/>
    </location>
</feature>
<feature type="compositionally biased region" description="Polar residues" evidence="8">
    <location>
        <begin position="281"/>
        <end position="302"/>
    </location>
</feature>
<dbReference type="Proteomes" id="UP000289152">
    <property type="component" value="Unassembled WGS sequence"/>
</dbReference>
<dbReference type="VEuPathDB" id="FungiDB:TREMEDRAFT_63193"/>
<evidence type="ECO:0000256" key="5">
    <source>
        <dbReference type="ARBA" id="ARBA00023204"/>
    </source>
</evidence>
<feature type="compositionally biased region" description="Basic and acidic residues" evidence="8">
    <location>
        <begin position="88"/>
        <end position="116"/>
    </location>
</feature>
<evidence type="ECO:0000256" key="4">
    <source>
        <dbReference type="ARBA" id="ARBA00023172"/>
    </source>
</evidence>
<dbReference type="GO" id="GO:0033557">
    <property type="term" value="C:Slx1-Slx4 complex"/>
    <property type="evidence" value="ECO:0007669"/>
    <property type="project" value="InterPro"/>
</dbReference>